<feature type="compositionally biased region" description="Low complexity" evidence="4">
    <location>
        <begin position="358"/>
        <end position="369"/>
    </location>
</feature>
<dbReference type="InterPro" id="IPR010982">
    <property type="entry name" value="Lambda_DNA-bd_dom_sf"/>
</dbReference>
<proteinExistence type="predicted"/>
<dbReference type="Proteomes" id="UP001560267">
    <property type="component" value="Unassembled WGS sequence"/>
</dbReference>
<dbReference type="PROSITE" id="PS50932">
    <property type="entry name" value="HTH_LACI_2"/>
    <property type="match status" value="1"/>
</dbReference>
<evidence type="ECO:0000259" key="5">
    <source>
        <dbReference type="PROSITE" id="PS50932"/>
    </source>
</evidence>
<protein>
    <submittedName>
        <fullName evidence="6">LacI family DNA-binding transcriptional regulator</fullName>
    </submittedName>
</protein>
<accession>A0ABV3Y2U6</accession>
<organism evidence="6 7">
    <name type="scientific">Ferrimicrobium acidiphilum</name>
    <dbReference type="NCBI Taxonomy" id="121039"/>
    <lineage>
        <taxon>Bacteria</taxon>
        <taxon>Bacillati</taxon>
        <taxon>Actinomycetota</taxon>
        <taxon>Acidimicrobiia</taxon>
        <taxon>Acidimicrobiales</taxon>
        <taxon>Acidimicrobiaceae</taxon>
        <taxon>Ferrimicrobium</taxon>
    </lineage>
</organism>
<keyword evidence="2 6" id="KW-0238">DNA-binding</keyword>
<dbReference type="PANTHER" id="PTHR30146:SF109">
    <property type="entry name" value="HTH-TYPE TRANSCRIPTIONAL REGULATOR GALS"/>
    <property type="match status" value="1"/>
</dbReference>
<evidence type="ECO:0000256" key="4">
    <source>
        <dbReference type="SAM" id="MobiDB-lite"/>
    </source>
</evidence>
<dbReference type="Gene3D" id="1.10.260.40">
    <property type="entry name" value="lambda repressor-like DNA-binding domains"/>
    <property type="match status" value="1"/>
</dbReference>
<evidence type="ECO:0000313" key="6">
    <source>
        <dbReference type="EMBL" id="MEX6428804.1"/>
    </source>
</evidence>
<feature type="compositionally biased region" description="Polar residues" evidence="4">
    <location>
        <begin position="370"/>
        <end position="387"/>
    </location>
</feature>
<dbReference type="EMBL" id="JBFSHR010000006">
    <property type="protein sequence ID" value="MEX6428804.1"/>
    <property type="molecule type" value="Genomic_DNA"/>
</dbReference>
<keyword evidence="1" id="KW-0805">Transcription regulation</keyword>
<name>A0ABV3Y2U6_9ACTN</name>
<evidence type="ECO:0000256" key="2">
    <source>
        <dbReference type="ARBA" id="ARBA00023125"/>
    </source>
</evidence>
<dbReference type="CDD" id="cd01392">
    <property type="entry name" value="HTH_LacI"/>
    <property type="match status" value="1"/>
</dbReference>
<dbReference type="InterPro" id="IPR046335">
    <property type="entry name" value="LacI/GalR-like_sensor"/>
</dbReference>
<dbReference type="GO" id="GO:0003677">
    <property type="term" value="F:DNA binding"/>
    <property type="evidence" value="ECO:0007669"/>
    <property type="project" value="UniProtKB-KW"/>
</dbReference>
<feature type="region of interest" description="Disordered" evidence="4">
    <location>
        <begin position="447"/>
        <end position="484"/>
    </location>
</feature>
<dbReference type="CDD" id="cd06267">
    <property type="entry name" value="PBP1_LacI_sugar_binding-like"/>
    <property type="match status" value="1"/>
</dbReference>
<dbReference type="Pfam" id="PF00356">
    <property type="entry name" value="LacI"/>
    <property type="match status" value="1"/>
</dbReference>
<dbReference type="RefSeq" id="WP_369084215.1">
    <property type="nucleotide sequence ID" value="NZ_JBFSHR010000006.1"/>
</dbReference>
<dbReference type="InterPro" id="IPR028082">
    <property type="entry name" value="Peripla_BP_I"/>
</dbReference>
<dbReference type="SUPFAM" id="SSF47413">
    <property type="entry name" value="lambda repressor-like DNA-binding domains"/>
    <property type="match status" value="1"/>
</dbReference>
<dbReference type="Gene3D" id="3.40.50.2300">
    <property type="match status" value="2"/>
</dbReference>
<gene>
    <name evidence="6" type="ORF">AB6A68_02985</name>
</gene>
<dbReference type="InterPro" id="IPR000843">
    <property type="entry name" value="HTH_LacI"/>
</dbReference>
<sequence length="484" mass="50198">MPDGALGTGRTGDIRPTIHDVARLAGVSTASVSRALSGRGHVSGAIRDRVRQAADELGYKPHIVARSLVERRTWLLGIIVPDISNPFFPDLVRAIQVRAERGGYGTLLSQVIGDTSFTHQLELLGAGRVDGIITVGLSVGQLNSSDLSGPMPSVPGSVVLVSLDRDSALPGSTLIAVDHASSARMAVGHLVTLGHRNILYIDGPSGLDLSVKRRLGYEGVMRAANGISDDRMIVQGDLSEASGYRAIGQALADGVAFSAVFAANDLMAIGAMSALRNAGFGVPEDVSVVGFDDITIAAYVSPGLTTIHQPADLMGTAAAEVAIADLERLYQGRTVGLPSGMPDDGMEGSMDGIGVEMSASTGSASEGASQPTSNESDQQTPSGQVTRAGSLPENVLRYALSKGLAHESWQNGRRVITFDAQLVVRNSTAAFNVGRWAAFGADSIEANRSTEVADVPVPRAASGESGPSRRQRPGQVGPVSGSSE</sequence>
<evidence type="ECO:0000256" key="1">
    <source>
        <dbReference type="ARBA" id="ARBA00023015"/>
    </source>
</evidence>
<reference evidence="6 7" key="1">
    <citation type="submission" date="2024-07" db="EMBL/GenBank/DDBJ databases">
        <title>Draft Genome Sequence of Ferrimicrobium acidiphilum Strain YE2023, Isolated from a Pulp of Bioleach Reactor.</title>
        <authorList>
            <person name="Elkina Y.A."/>
            <person name="Bulaeva A.G."/>
            <person name="Beletsky A.V."/>
            <person name="Mardanov A.V."/>
        </authorList>
    </citation>
    <scope>NUCLEOTIDE SEQUENCE [LARGE SCALE GENOMIC DNA]</scope>
    <source>
        <strain evidence="6 7">YE2023</strain>
    </source>
</reference>
<comment type="caution">
    <text evidence="6">The sequence shown here is derived from an EMBL/GenBank/DDBJ whole genome shotgun (WGS) entry which is preliminary data.</text>
</comment>
<dbReference type="Pfam" id="PF13377">
    <property type="entry name" value="Peripla_BP_3"/>
    <property type="match status" value="1"/>
</dbReference>
<dbReference type="SUPFAM" id="SSF53822">
    <property type="entry name" value="Periplasmic binding protein-like I"/>
    <property type="match status" value="1"/>
</dbReference>
<dbReference type="PROSITE" id="PS00356">
    <property type="entry name" value="HTH_LACI_1"/>
    <property type="match status" value="1"/>
</dbReference>
<evidence type="ECO:0000256" key="3">
    <source>
        <dbReference type="ARBA" id="ARBA00023163"/>
    </source>
</evidence>
<feature type="region of interest" description="Disordered" evidence="4">
    <location>
        <begin position="335"/>
        <end position="390"/>
    </location>
</feature>
<evidence type="ECO:0000313" key="7">
    <source>
        <dbReference type="Proteomes" id="UP001560267"/>
    </source>
</evidence>
<feature type="domain" description="HTH lacI-type" evidence="5">
    <location>
        <begin position="16"/>
        <end position="70"/>
    </location>
</feature>
<dbReference type="PANTHER" id="PTHR30146">
    <property type="entry name" value="LACI-RELATED TRANSCRIPTIONAL REPRESSOR"/>
    <property type="match status" value="1"/>
</dbReference>
<keyword evidence="7" id="KW-1185">Reference proteome</keyword>
<dbReference type="SMART" id="SM00354">
    <property type="entry name" value="HTH_LACI"/>
    <property type="match status" value="1"/>
</dbReference>
<keyword evidence="3" id="KW-0804">Transcription</keyword>